<feature type="non-terminal residue" evidence="1">
    <location>
        <position position="1"/>
    </location>
</feature>
<comment type="caution">
    <text evidence="1">The sequence shown here is derived from an EMBL/GenBank/DDBJ whole genome shotgun (WGS) entry which is preliminary data.</text>
</comment>
<dbReference type="EMBL" id="BARU01024319">
    <property type="protein sequence ID" value="GAH48462.1"/>
    <property type="molecule type" value="Genomic_DNA"/>
</dbReference>
<accession>X1FU06</accession>
<gene>
    <name evidence="1" type="ORF">S03H2_39349</name>
</gene>
<proteinExistence type="predicted"/>
<protein>
    <submittedName>
        <fullName evidence="1">Uncharacterized protein</fullName>
    </submittedName>
</protein>
<organism evidence="1">
    <name type="scientific">marine sediment metagenome</name>
    <dbReference type="NCBI Taxonomy" id="412755"/>
    <lineage>
        <taxon>unclassified sequences</taxon>
        <taxon>metagenomes</taxon>
        <taxon>ecological metagenomes</taxon>
    </lineage>
</organism>
<dbReference type="AlphaFoldDB" id="X1FU06"/>
<feature type="non-terminal residue" evidence="1">
    <location>
        <position position="276"/>
    </location>
</feature>
<name>X1FU06_9ZZZZ</name>
<reference evidence="1" key="1">
    <citation type="journal article" date="2014" name="Front. Microbiol.">
        <title>High frequency of phylogenetically diverse reductive dehalogenase-homologous genes in deep subseafloor sedimentary metagenomes.</title>
        <authorList>
            <person name="Kawai M."/>
            <person name="Futagami T."/>
            <person name="Toyoda A."/>
            <person name="Takaki Y."/>
            <person name="Nishi S."/>
            <person name="Hori S."/>
            <person name="Arai W."/>
            <person name="Tsubouchi T."/>
            <person name="Morono Y."/>
            <person name="Uchiyama I."/>
            <person name="Ito T."/>
            <person name="Fujiyama A."/>
            <person name="Inagaki F."/>
            <person name="Takami H."/>
        </authorList>
    </citation>
    <scope>NUCLEOTIDE SEQUENCE</scope>
    <source>
        <strain evidence="1">Expedition CK06-06</strain>
    </source>
</reference>
<sequence>DIRPRESENKNIAFLAEETFKAFKSGKPIIFMMGAHLIKNGLSPLIVDLLERGIIRLAAFNGACPIHDTELALCGGTSEKVEESLAEGRFGFAKEAGIVVNSAYFEAYKRKMGAGETLGAVIAGHIGLNQEINFPFKEHSIFYWAYKNNVPATIHAAIGTDIIDQHPNSLFDAKGYASGVDFSIFAENITHLEEGGVIINIGNAVTHPEVFLKSVSMAANIGKPPAFITTAVFDLFDVDLNDIADEEKPGYYRRDVKSMLVRVPKAFKGRGVYIKG</sequence>
<evidence type="ECO:0000313" key="1">
    <source>
        <dbReference type="EMBL" id="GAH48462.1"/>
    </source>
</evidence>